<dbReference type="UniPathway" id="UPA00280"/>
<dbReference type="GO" id="GO:0004567">
    <property type="term" value="F:beta-mannosidase activity"/>
    <property type="evidence" value="ECO:0007669"/>
    <property type="project" value="UniProtKB-EC"/>
</dbReference>
<dbReference type="InterPro" id="IPR013783">
    <property type="entry name" value="Ig-like_fold"/>
</dbReference>
<dbReference type="PANTHER" id="PTHR43730:SF1">
    <property type="entry name" value="BETA-MANNOSIDASE"/>
    <property type="match status" value="1"/>
</dbReference>
<feature type="domain" description="Mannosidase Ig/CBM-like" evidence="8">
    <location>
        <begin position="679"/>
        <end position="763"/>
    </location>
</feature>
<keyword evidence="5" id="KW-0325">Glycoprotein</keyword>
<evidence type="ECO:0000256" key="5">
    <source>
        <dbReference type="ARBA" id="ARBA00023180"/>
    </source>
</evidence>
<evidence type="ECO:0000256" key="6">
    <source>
        <dbReference type="ARBA" id="ARBA00023295"/>
    </source>
</evidence>
<gene>
    <name evidence="10" type="ORF">KUCA_T00002142001</name>
</gene>
<keyword evidence="4" id="KW-0378">Hydrolase</keyword>
<keyword evidence="11" id="KW-1185">Reference proteome</keyword>
<dbReference type="Proteomes" id="UP000019384">
    <property type="component" value="Unassembled WGS sequence"/>
</dbReference>
<dbReference type="InterPro" id="IPR041447">
    <property type="entry name" value="Mannosidase_ig"/>
</dbReference>
<dbReference type="HOGENOM" id="CLU_005015_1_1_1"/>
<evidence type="ECO:0000256" key="1">
    <source>
        <dbReference type="ARBA" id="ARBA00000829"/>
    </source>
</evidence>
<dbReference type="SUPFAM" id="SSF51445">
    <property type="entry name" value="(Trans)glycosidases"/>
    <property type="match status" value="1"/>
</dbReference>
<dbReference type="Gene3D" id="3.20.20.80">
    <property type="entry name" value="Glycosidases"/>
    <property type="match status" value="1"/>
</dbReference>
<dbReference type="SUPFAM" id="SSF49785">
    <property type="entry name" value="Galactose-binding domain-like"/>
    <property type="match status" value="1"/>
</dbReference>
<reference evidence="10" key="2">
    <citation type="submission" date="2014-02" db="EMBL/GenBank/DDBJ databases">
        <title>Complete DNA sequence of /Kuraishia capsulata/ illustrates novel genomic features among budding yeasts (/Saccharomycotina/).</title>
        <authorList>
            <person name="Morales L."/>
            <person name="Noel B."/>
            <person name="Porcel B."/>
            <person name="Marcet-Houben M."/>
            <person name="Hullo M-F."/>
            <person name="Sacerdot C."/>
            <person name="Tekaia F."/>
            <person name="Leh-Louis V."/>
            <person name="Despons L."/>
            <person name="Khanna V."/>
            <person name="Aury J-M."/>
            <person name="Barbe V."/>
            <person name="Couloux A."/>
            <person name="Labadie K."/>
            <person name="Pelletier E."/>
            <person name="Souciet J-L."/>
            <person name="Boekhout T."/>
            <person name="Gabaldon T."/>
            <person name="Wincker P."/>
            <person name="Dujon B."/>
        </authorList>
    </citation>
    <scope>NUCLEOTIDE SEQUENCE</scope>
    <source>
        <strain evidence="10">CBS 1993</strain>
    </source>
</reference>
<dbReference type="Pfam" id="PF17753">
    <property type="entry name" value="Ig_mannosidase"/>
    <property type="match status" value="1"/>
</dbReference>
<dbReference type="OrthoDB" id="2866996at2759"/>
<dbReference type="Gene3D" id="2.60.40.10">
    <property type="entry name" value="Immunoglobulins"/>
    <property type="match status" value="2"/>
</dbReference>
<evidence type="ECO:0000259" key="8">
    <source>
        <dbReference type="Pfam" id="PF17786"/>
    </source>
</evidence>
<dbReference type="EC" id="3.2.1.25" evidence="3"/>
<dbReference type="InterPro" id="IPR041625">
    <property type="entry name" value="Beta-mannosidase_Ig"/>
</dbReference>
<dbReference type="Pfam" id="PF17786">
    <property type="entry name" value="Mannosidase_ig"/>
    <property type="match status" value="1"/>
</dbReference>
<dbReference type="RefSeq" id="XP_022458179.1">
    <property type="nucleotide sequence ID" value="XM_022604393.1"/>
</dbReference>
<dbReference type="PANTHER" id="PTHR43730">
    <property type="entry name" value="BETA-MANNOSIDASE"/>
    <property type="match status" value="1"/>
</dbReference>
<evidence type="ECO:0000259" key="9">
    <source>
        <dbReference type="Pfam" id="PF22666"/>
    </source>
</evidence>
<protein>
    <recommendedName>
        <fullName evidence="3">beta-mannosidase</fullName>
        <ecNumber evidence="3">3.2.1.25</ecNumber>
    </recommendedName>
</protein>
<dbReference type="AlphaFoldDB" id="W6MJ00"/>
<evidence type="ECO:0000256" key="3">
    <source>
        <dbReference type="ARBA" id="ARBA00012754"/>
    </source>
</evidence>
<dbReference type="GeneID" id="34519567"/>
<dbReference type="InterPro" id="IPR050887">
    <property type="entry name" value="Beta-mannosidase_GH2"/>
</dbReference>
<dbReference type="InterPro" id="IPR008979">
    <property type="entry name" value="Galactose-bd-like_sf"/>
</dbReference>
<feature type="domain" description="Beta-mannosidase Ig-fold" evidence="7">
    <location>
        <begin position="777"/>
        <end position="823"/>
    </location>
</feature>
<evidence type="ECO:0000259" key="7">
    <source>
        <dbReference type="Pfam" id="PF17753"/>
    </source>
</evidence>
<dbReference type="InterPro" id="IPR017853">
    <property type="entry name" value="GH"/>
</dbReference>
<sequence>MPATKLSGWSFKAPKSTEWNDSSDMTKATCEIFPDLLAIGAIPNPFENMNELEVQWVGESDWEYRCFFEAAQYGEHELVFEGLDTFCDVYLNGVKILETQNMFLKYEVNITPHVKADTRNELRLYFHSALLKGRDMWEHLGRTGCSNGEGSRCWVRKAQYHYGWDWGPMLMSCGVYLPITLYSYNEKLTSAVETSLEGGLRVNVNAKGNGKLLAKISHYWKGKGLETDNLAFFELEPFSEGIYSREFTSSDFPFVLWYPNQMGEQNLYSLELVLVNNSYEVLDKKIHKFAFRKIELVEDEYKSESGSSFYFKVNGVPTFANGTNWIPAHSFLTQLKDEDYSAWLELAHASNQNIVRIWGGGIYEPEIFYEECDRLGIMVWQDFMFACGQYPGEANFIENVRKEVAYQIERLSKHPSLALFCGNNEDYQYAESHHLQWDKNDKSGNYFHTTFPGRGIYEVVIPDELKKANCEVAYHFGSPYGGSYTHDPAAGDTHMWQIWHGRKEEYQKADLLGARFISEFGMESFPSYETLKEYIEEPSLYPQSQIVEFHNKAKDSLPSLTKYMYNNVKVESDLEGFIFSNQIMQSECLTFALNLWRLRWKKVESKSGGTNYQNGGSIVWQLDDCWPVISWSIVDHLRRPKLSYYAVKRAFEKQKLITKRNGKQGWERFAPDSQDTADIEIWVSSTSETTETDLLYRYRVYEIATGKAVFESASTPIKAPANDIIKLQNVKIDHQKSKVVYFEVTSNGKIVTSAIDWPQPLKYVQYSTTPAISLAVNGDEVSVSTTHPVKCLELHCGDPKNVSYDDNGFDLVPGQSKKVKVKITESGPLQAKYRFYLEPQWN</sequence>
<evidence type="ECO:0000313" key="11">
    <source>
        <dbReference type="Proteomes" id="UP000019384"/>
    </source>
</evidence>
<dbReference type="Gene3D" id="2.60.120.260">
    <property type="entry name" value="Galactose-binding domain-like"/>
    <property type="match status" value="1"/>
</dbReference>
<accession>W6MJ00</accession>
<organism evidence="10 11">
    <name type="scientific">Kuraishia capsulata CBS 1993</name>
    <dbReference type="NCBI Taxonomy" id="1382522"/>
    <lineage>
        <taxon>Eukaryota</taxon>
        <taxon>Fungi</taxon>
        <taxon>Dikarya</taxon>
        <taxon>Ascomycota</taxon>
        <taxon>Saccharomycotina</taxon>
        <taxon>Pichiomycetes</taxon>
        <taxon>Pichiales</taxon>
        <taxon>Pichiaceae</taxon>
        <taxon>Kuraishia</taxon>
    </lineage>
</organism>
<evidence type="ECO:0000313" key="10">
    <source>
        <dbReference type="EMBL" id="CDK26171.1"/>
    </source>
</evidence>
<evidence type="ECO:0000256" key="2">
    <source>
        <dbReference type="ARBA" id="ARBA00004740"/>
    </source>
</evidence>
<evidence type="ECO:0000256" key="4">
    <source>
        <dbReference type="ARBA" id="ARBA00022801"/>
    </source>
</evidence>
<dbReference type="InterPro" id="IPR054593">
    <property type="entry name" value="Beta-mannosidase-like_N2"/>
</dbReference>
<dbReference type="Pfam" id="PF22666">
    <property type="entry name" value="Glyco_hydro_2_N2"/>
    <property type="match status" value="1"/>
</dbReference>
<dbReference type="STRING" id="1382522.W6MJ00"/>
<dbReference type="GO" id="GO:0006516">
    <property type="term" value="P:glycoprotein catabolic process"/>
    <property type="evidence" value="ECO:0007669"/>
    <property type="project" value="TreeGrafter"/>
</dbReference>
<name>W6MJ00_9ASCO</name>
<dbReference type="EMBL" id="HG793126">
    <property type="protein sequence ID" value="CDK26171.1"/>
    <property type="molecule type" value="Genomic_DNA"/>
</dbReference>
<dbReference type="FunFam" id="3.20.20.80:FF:000050">
    <property type="entry name" value="Beta-mannosidase B"/>
    <property type="match status" value="1"/>
</dbReference>
<feature type="domain" description="Beta-mannosidase-like galactose-binding" evidence="9">
    <location>
        <begin position="9"/>
        <end position="176"/>
    </location>
</feature>
<comment type="catalytic activity">
    <reaction evidence="1">
        <text>Hydrolysis of terminal, non-reducing beta-D-mannose residues in beta-D-mannosides.</text>
        <dbReference type="EC" id="3.2.1.25"/>
    </reaction>
</comment>
<proteinExistence type="predicted"/>
<dbReference type="SUPFAM" id="SSF49303">
    <property type="entry name" value="beta-Galactosidase/glucuronidase domain"/>
    <property type="match status" value="2"/>
</dbReference>
<dbReference type="InterPro" id="IPR036156">
    <property type="entry name" value="Beta-gal/glucu_dom_sf"/>
</dbReference>
<comment type="pathway">
    <text evidence="2">Glycan metabolism; N-glycan degradation.</text>
</comment>
<reference evidence="10" key="1">
    <citation type="submission" date="2013-12" db="EMBL/GenBank/DDBJ databases">
        <authorList>
            <person name="Genoscope - CEA"/>
        </authorList>
    </citation>
    <scope>NUCLEOTIDE SEQUENCE</scope>
    <source>
        <strain evidence="10">CBS 1993</strain>
    </source>
</reference>
<keyword evidence="6" id="KW-0326">Glycosidase</keyword>